<sequence length="123" mass="14355">MRHNKRSSDDDVRKNKHHKRRAEKEKLSSILDKHYGKTDKIIEKIDKICPYTIIECLAKLGSIENISMKAIIDVHEALIDSYDHKFALITLDGTLLHGLIEYILHCHPIFFKCSTWLPNLYVI</sequence>
<organism evidence="2 3">
    <name type="scientific">Dendrobium nobile</name>
    <name type="common">Orchid</name>
    <dbReference type="NCBI Taxonomy" id="94219"/>
    <lineage>
        <taxon>Eukaryota</taxon>
        <taxon>Viridiplantae</taxon>
        <taxon>Streptophyta</taxon>
        <taxon>Embryophyta</taxon>
        <taxon>Tracheophyta</taxon>
        <taxon>Spermatophyta</taxon>
        <taxon>Magnoliopsida</taxon>
        <taxon>Liliopsida</taxon>
        <taxon>Asparagales</taxon>
        <taxon>Orchidaceae</taxon>
        <taxon>Epidendroideae</taxon>
        <taxon>Malaxideae</taxon>
        <taxon>Dendrobiinae</taxon>
        <taxon>Dendrobium</taxon>
    </lineage>
</organism>
<dbReference type="AlphaFoldDB" id="A0A8T3ADT6"/>
<evidence type="ECO:0000256" key="1">
    <source>
        <dbReference type="SAM" id="MobiDB-lite"/>
    </source>
</evidence>
<reference evidence="2" key="1">
    <citation type="journal article" date="2022" name="Front. Genet.">
        <title>Chromosome-Scale Assembly of the Dendrobium nobile Genome Provides Insights Into the Molecular Mechanism of the Biosynthesis of the Medicinal Active Ingredient of Dendrobium.</title>
        <authorList>
            <person name="Xu Q."/>
            <person name="Niu S.-C."/>
            <person name="Li K.-L."/>
            <person name="Zheng P.-J."/>
            <person name="Zhang X.-J."/>
            <person name="Jia Y."/>
            <person name="Liu Y."/>
            <person name="Niu Y.-X."/>
            <person name="Yu L.-H."/>
            <person name="Chen D.-F."/>
            <person name="Zhang G.-Q."/>
        </authorList>
    </citation>
    <scope>NUCLEOTIDE SEQUENCE</scope>
    <source>
        <tissue evidence="2">Leaf</tissue>
    </source>
</reference>
<feature type="compositionally biased region" description="Basic and acidic residues" evidence="1">
    <location>
        <begin position="1"/>
        <end position="13"/>
    </location>
</feature>
<accession>A0A8T3ADT6</accession>
<protein>
    <submittedName>
        <fullName evidence="2">Uncharacterized protein</fullName>
    </submittedName>
</protein>
<dbReference type="Proteomes" id="UP000829196">
    <property type="component" value="Unassembled WGS sequence"/>
</dbReference>
<proteinExistence type="predicted"/>
<dbReference type="EMBL" id="JAGYWB010000018">
    <property type="protein sequence ID" value="KAI0492475.1"/>
    <property type="molecule type" value="Genomic_DNA"/>
</dbReference>
<evidence type="ECO:0000313" key="2">
    <source>
        <dbReference type="EMBL" id="KAI0492475.1"/>
    </source>
</evidence>
<evidence type="ECO:0000313" key="3">
    <source>
        <dbReference type="Proteomes" id="UP000829196"/>
    </source>
</evidence>
<comment type="caution">
    <text evidence="2">The sequence shown here is derived from an EMBL/GenBank/DDBJ whole genome shotgun (WGS) entry which is preliminary data.</text>
</comment>
<keyword evidence="3" id="KW-1185">Reference proteome</keyword>
<feature type="region of interest" description="Disordered" evidence="1">
    <location>
        <begin position="1"/>
        <end position="27"/>
    </location>
</feature>
<gene>
    <name evidence="2" type="ORF">KFK09_026748</name>
</gene>
<name>A0A8T3ADT6_DENNO</name>